<evidence type="ECO:0000256" key="6">
    <source>
        <dbReference type="ARBA" id="ARBA00030452"/>
    </source>
</evidence>
<dbReference type="GO" id="GO:0005789">
    <property type="term" value="C:endoplasmic reticulum membrane"/>
    <property type="evidence" value="ECO:0007669"/>
    <property type="project" value="TreeGrafter"/>
</dbReference>
<proteinExistence type="inferred from homology"/>
<evidence type="ECO:0000256" key="1">
    <source>
        <dbReference type="ARBA" id="ARBA00003950"/>
    </source>
</evidence>
<feature type="region of interest" description="Disordered" evidence="7">
    <location>
        <begin position="338"/>
        <end position="358"/>
    </location>
</feature>
<dbReference type="GO" id="GO:1990592">
    <property type="term" value="P:protein K69-linked ufmylation"/>
    <property type="evidence" value="ECO:0007669"/>
    <property type="project" value="TreeGrafter"/>
</dbReference>
<comment type="similarity">
    <text evidence="2">Belongs to the UFL1 family.</text>
</comment>
<gene>
    <name evidence="11" type="ORF">CJOHNSTONI_LOCUS9756</name>
</gene>
<keyword evidence="4" id="KW-0808">Transferase</keyword>
<dbReference type="GO" id="GO:0032434">
    <property type="term" value="P:regulation of proteasomal ubiquitin-dependent protein catabolic process"/>
    <property type="evidence" value="ECO:0007669"/>
    <property type="project" value="TreeGrafter"/>
</dbReference>
<dbReference type="Pfam" id="PF25041">
    <property type="entry name" value="UFL1_C"/>
    <property type="match status" value="1"/>
</dbReference>
<evidence type="ECO:0000313" key="12">
    <source>
        <dbReference type="Proteomes" id="UP000746747"/>
    </source>
</evidence>
<feature type="domain" description="E3 UFM1-protein ligase 1-like N-terminal" evidence="8">
    <location>
        <begin position="1"/>
        <end position="217"/>
    </location>
</feature>
<dbReference type="PANTHER" id="PTHR31057">
    <property type="entry name" value="E3 UFM1-PROTEIN LIGASE 1"/>
    <property type="match status" value="1"/>
</dbReference>
<sequence>GRVSLYDLAQSLNVDYEHIESAVSIISRESPNFILCNAELISRFVVSLFWQHLDYIDVLCKDLNEQLMDVGIVSISQLAKTWNLPTEILNNLILAEVGSKVDAIRDGGALYTRSYLSAQRNTIRAMLCGLTKVTPIARLQSELQLTDAMFWSLFDELDAMKEAPGKIVGARTSSHCLYHPNICAILVKQYILKTFLQEGMLKLAVFKKLFVSDPKLYMKEILKDTECSTLIYFPSAILSIKVWNEIEEAVKGEMNSKSLADVRLHMPEIIQSKADIKQAVVFLMKNNEGWLFIPDTSYIYSQQLLSFAMKALDGLISTRAEEIFSIWDKQKAFKKQEKKQDEDWGTAKSRKGKSGRGKAVKHILPEESTLDLLIRLPKEELIKELKRTSDIPNELLEDVTEQIRTKAETLLRTRAELLLHDVHAISVQDQKRAHAQLQETLCTLYDNICIFEDGAVTFEDAVAANLKIHLLRTLCTHFANNVLSYVSRTQNVDTLTTKARNETIAIIESAGSRKAVEKLFAALSAKDLESFHDAVFGICLSTVCALNLKVPDKKQRVELIKTYKDQLVSQLRKCADLPSGLLLTLLILLARNEKIAVHASGKFVSHLIAKVESHPETSAELSELLISSQKMVISSRHAKDDVNLMTKLNEKLVALIAAVNGFEYVEKSIVDNSAHEFN</sequence>
<dbReference type="OrthoDB" id="10258297at2759"/>
<comment type="function">
    <text evidence="1">E3 UFM1-protein ligase that mediates ufmylation of target proteins.</text>
</comment>
<dbReference type="PANTHER" id="PTHR31057:SF0">
    <property type="entry name" value="E3 UFM1-PROTEIN LIGASE 1"/>
    <property type="match status" value="1"/>
</dbReference>
<feature type="compositionally biased region" description="Basic residues" evidence="7">
    <location>
        <begin position="348"/>
        <end position="358"/>
    </location>
</feature>
<dbReference type="InterPro" id="IPR056580">
    <property type="entry name" value="Ufl1_dom"/>
</dbReference>
<feature type="domain" description="E3 UFM1-protein ligase 1-like" evidence="9">
    <location>
        <begin position="434"/>
        <end position="550"/>
    </location>
</feature>
<dbReference type="Pfam" id="PF09743">
    <property type="entry name" value="E3_UFM1_ligase"/>
    <property type="match status" value="1"/>
</dbReference>
<evidence type="ECO:0000256" key="3">
    <source>
        <dbReference type="ARBA" id="ARBA00014160"/>
    </source>
</evidence>
<dbReference type="GO" id="GO:0034976">
    <property type="term" value="P:response to endoplasmic reticulum stress"/>
    <property type="evidence" value="ECO:0007669"/>
    <property type="project" value="TreeGrafter"/>
</dbReference>
<feature type="non-terminal residue" evidence="11">
    <location>
        <position position="678"/>
    </location>
</feature>
<organism evidence="11 12">
    <name type="scientific">Cercopithifilaria johnstoni</name>
    <dbReference type="NCBI Taxonomy" id="2874296"/>
    <lineage>
        <taxon>Eukaryota</taxon>
        <taxon>Metazoa</taxon>
        <taxon>Ecdysozoa</taxon>
        <taxon>Nematoda</taxon>
        <taxon>Chromadorea</taxon>
        <taxon>Rhabditida</taxon>
        <taxon>Spirurina</taxon>
        <taxon>Spiruromorpha</taxon>
        <taxon>Filarioidea</taxon>
        <taxon>Onchocercidae</taxon>
        <taxon>Cercopithifilaria</taxon>
    </lineage>
</organism>
<dbReference type="AlphaFoldDB" id="A0A8J2M6B9"/>
<evidence type="ECO:0000256" key="2">
    <source>
        <dbReference type="ARBA" id="ARBA00010789"/>
    </source>
</evidence>
<comment type="caution">
    <text evidence="11">The sequence shown here is derived from an EMBL/GenBank/DDBJ whole genome shotgun (WGS) entry which is preliminary data.</text>
</comment>
<evidence type="ECO:0000256" key="7">
    <source>
        <dbReference type="SAM" id="MobiDB-lite"/>
    </source>
</evidence>
<keyword evidence="5" id="KW-0833">Ubl conjugation pathway</keyword>
<feature type="domain" description="E3 UFM1-protein ligase-like C-terminal" evidence="10">
    <location>
        <begin position="559"/>
        <end position="640"/>
    </location>
</feature>
<evidence type="ECO:0000256" key="4">
    <source>
        <dbReference type="ARBA" id="ARBA00022679"/>
    </source>
</evidence>
<evidence type="ECO:0000259" key="8">
    <source>
        <dbReference type="Pfam" id="PF09743"/>
    </source>
</evidence>
<keyword evidence="12" id="KW-1185">Reference proteome</keyword>
<dbReference type="EMBL" id="CAKAEH010001915">
    <property type="protein sequence ID" value="CAG9540221.1"/>
    <property type="molecule type" value="Genomic_DNA"/>
</dbReference>
<dbReference type="Pfam" id="PF23659">
    <property type="entry name" value="UFL1"/>
    <property type="match status" value="1"/>
</dbReference>
<evidence type="ECO:0000256" key="5">
    <source>
        <dbReference type="ARBA" id="ARBA00022786"/>
    </source>
</evidence>
<reference evidence="11" key="1">
    <citation type="submission" date="2021-09" db="EMBL/GenBank/DDBJ databases">
        <authorList>
            <consortium name="Pathogen Informatics"/>
        </authorList>
    </citation>
    <scope>NUCLEOTIDE SEQUENCE</scope>
</reference>
<name>A0A8J2M6B9_9BILA</name>
<dbReference type="GO" id="GO:0061666">
    <property type="term" value="F:UFM1 ligase activity"/>
    <property type="evidence" value="ECO:0007669"/>
    <property type="project" value="InterPro"/>
</dbReference>
<dbReference type="InterPro" id="IPR018611">
    <property type="entry name" value="Ufl1"/>
</dbReference>
<dbReference type="Proteomes" id="UP000746747">
    <property type="component" value="Unassembled WGS sequence"/>
</dbReference>
<dbReference type="InterPro" id="IPR056579">
    <property type="entry name" value="Ufl1_N"/>
</dbReference>
<accession>A0A8J2M6B9</accession>
<dbReference type="Pfam" id="PF25870">
    <property type="entry name" value="WHD_UFL1_5th"/>
    <property type="match status" value="1"/>
</dbReference>
<dbReference type="InterPro" id="IPR056761">
    <property type="entry name" value="Ufl1-like_C"/>
</dbReference>
<protein>
    <recommendedName>
        <fullName evidence="3">E3 UFM1-protein ligase 1 homolog</fullName>
    </recommendedName>
    <alternativeName>
        <fullName evidence="6">E3 UFM1-protein transferase 1 homolog</fullName>
    </alternativeName>
</protein>
<evidence type="ECO:0000313" key="11">
    <source>
        <dbReference type="EMBL" id="CAG9540221.1"/>
    </source>
</evidence>
<evidence type="ECO:0000259" key="9">
    <source>
        <dbReference type="Pfam" id="PF23659"/>
    </source>
</evidence>
<evidence type="ECO:0000259" key="10">
    <source>
        <dbReference type="Pfam" id="PF25041"/>
    </source>
</evidence>